<proteinExistence type="predicted"/>
<sequence length="249" mass="27441">MARNNMAAIALQSNLEKVFMKRKTGKIAGKKKMRVWKCGMAARAVWWIAAALVISTDNALSDSTFLDFPWLRYLHCYNQHKEADQPEAVHYNITDLDLHDSNITALNAFNIKCYPNLLQLNLNGNKIRRIGIDAFNSVVALQNLFLEDNAFLGEKLAPNLFTYPSPLLTTNQLQPTNCTPLSTILGRSHPVLASHLVKIIAEPSLRASHDTLADPRSPLNNSFTPAVIGSSSDMASPHATSVCLSEAGK</sequence>
<evidence type="ECO:0000313" key="2">
    <source>
        <dbReference type="Proteomes" id="UP001064048"/>
    </source>
</evidence>
<dbReference type="Proteomes" id="UP001064048">
    <property type="component" value="Chromosome 22"/>
</dbReference>
<evidence type="ECO:0000313" key="1">
    <source>
        <dbReference type="EMBL" id="KAI8423624.1"/>
    </source>
</evidence>
<protein>
    <submittedName>
        <fullName evidence="1">Uncharacterized protein</fullName>
    </submittedName>
</protein>
<reference evidence="1 2" key="1">
    <citation type="journal article" date="2022" name="Genome Biol. Evol.">
        <title>The Spruce Budworm Genome: Reconstructing the Evolutionary History of Antifreeze Proteins.</title>
        <authorList>
            <person name="Beliveau C."/>
            <person name="Gagne P."/>
            <person name="Picq S."/>
            <person name="Vernygora O."/>
            <person name="Keeling C.I."/>
            <person name="Pinkney K."/>
            <person name="Doucet D."/>
            <person name="Wen F."/>
            <person name="Johnston J.S."/>
            <person name="Maaroufi H."/>
            <person name="Boyle B."/>
            <person name="Laroche J."/>
            <person name="Dewar K."/>
            <person name="Juretic N."/>
            <person name="Blackburn G."/>
            <person name="Nisole A."/>
            <person name="Brunet B."/>
            <person name="Brandao M."/>
            <person name="Lumley L."/>
            <person name="Duan J."/>
            <person name="Quan G."/>
            <person name="Lucarotti C.J."/>
            <person name="Roe A.D."/>
            <person name="Sperling F.A.H."/>
            <person name="Levesque R.C."/>
            <person name="Cusson M."/>
        </authorList>
    </citation>
    <scope>NUCLEOTIDE SEQUENCE [LARGE SCALE GENOMIC DNA]</scope>
    <source>
        <strain evidence="1">Glfc:IPQL:Cfum</strain>
    </source>
</reference>
<dbReference type="EMBL" id="CM046122">
    <property type="protein sequence ID" value="KAI8423624.1"/>
    <property type="molecule type" value="Genomic_DNA"/>
</dbReference>
<comment type="caution">
    <text evidence="1">The sequence shown here is derived from an EMBL/GenBank/DDBJ whole genome shotgun (WGS) entry which is preliminary data.</text>
</comment>
<gene>
    <name evidence="1" type="ORF">MSG28_012686</name>
</gene>
<accession>A0ACC0JHQ8</accession>
<keyword evidence="2" id="KW-1185">Reference proteome</keyword>
<organism evidence="1 2">
    <name type="scientific">Choristoneura fumiferana</name>
    <name type="common">Spruce budworm moth</name>
    <name type="synonym">Archips fumiferana</name>
    <dbReference type="NCBI Taxonomy" id="7141"/>
    <lineage>
        <taxon>Eukaryota</taxon>
        <taxon>Metazoa</taxon>
        <taxon>Ecdysozoa</taxon>
        <taxon>Arthropoda</taxon>
        <taxon>Hexapoda</taxon>
        <taxon>Insecta</taxon>
        <taxon>Pterygota</taxon>
        <taxon>Neoptera</taxon>
        <taxon>Endopterygota</taxon>
        <taxon>Lepidoptera</taxon>
        <taxon>Glossata</taxon>
        <taxon>Ditrysia</taxon>
        <taxon>Tortricoidea</taxon>
        <taxon>Tortricidae</taxon>
        <taxon>Tortricinae</taxon>
        <taxon>Choristoneura</taxon>
    </lineage>
</organism>
<name>A0ACC0JHQ8_CHOFU</name>